<evidence type="ECO:0000313" key="4">
    <source>
        <dbReference type="Proteomes" id="UP000653493"/>
    </source>
</evidence>
<name>A0A918LLI7_STRGD</name>
<organism evidence="3 4">
    <name type="scientific">Streptomyces griseoviridis</name>
    <dbReference type="NCBI Taxonomy" id="45398"/>
    <lineage>
        <taxon>Bacteria</taxon>
        <taxon>Bacillati</taxon>
        <taxon>Actinomycetota</taxon>
        <taxon>Actinomycetes</taxon>
        <taxon>Kitasatosporales</taxon>
        <taxon>Streptomycetaceae</taxon>
        <taxon>Streptomyces</taxon>
    </lineage>
</organism>
<dbReference type="Gene3D" id="3.90.180.10">
    <property type="entry name" value="Medium-chain alcohol dehydrogenases, catalytic domain"/>
    <property type="match status" value="1"/>
</dbReference>
<keyword evidence="4" id="KW-1185">Reference proteome</keyword>
<feature type="compositionally biased region" description="Pro residues" evidence="1">
    <location>
        <begin position="21"/>
        <end position="31"/>
    </location>
</feature>
<dbReference type="PANTHER" id="PTHR43482">
    <property type="entry name" value="PROTEIN AST1-RELATED"/>
    <property type="match status" value="1"/>
</dbReference>
<feature type="region of interest" description="Disordered" evidence="1">
    <location>
        <begin position="1"/>
        <end position="61"/>
    </location>
</feature>
<dbReference type="AlphaFoldDB" id="A0A918LLI7"/>
<dbReference type="PANTHER" id="PTHR43482:SF1">
    <property type="entry name" value="PROTEIN AST1-RELATED"/>
    <property type="match status" value="1"/>
</dbReference>
<dbReference type="InterPro" id="IPR052585">
    <property type="entry name" value="Lipid_raft_assoc_Zn_ADH"/>
</dbReference>
<reference evidence="3" key="2">
    <citation type="submission" date="2020-09" db="EMBL/GenBank/DDBJ databases">
        <authorList>
            <person name="Sun Q."/>
            <person name="Ohkuma M."/>
        </authorList>
    </citation>
    <scope>NUCLEOTIDE SEQUENCE</scope>
    <source>
        <strain evidence="3">JCM 4234</strain>
    </source>
</reference>
<evidence type="ECO:0000256" key="1">
    <source>
        <dbReference type="SAM" id="MobiDB-lite"/>
    </source>
</evidence>
<reference evidence="3" key="1">
    <citation type="journal article" date="2014" name="Int. J. Syst. Evol. Microbiol.">
        <title>Complete genome sequence of Corynebacterium casei LMG S-19264T (=DSM 44701T), isolated from a smear-ripened cheese.</title>
        <authorList>
            <consortium name="US DOE Joint Genome Institute (JGI-PGF)"/>
            <person name="Walter F."/>
            <person name="Albersmeier A."/>
            <person name="Kalinowski J."/>
            <person name="Ruckert C."/>
        </authorList>
    </citation>
    <scope>NUCLEOTIDE SEQUENCE</scope>
    <source>
        <strain evidence="3">JCM 4234</strain>
    </source>
</reference>
<accession>A0A918LLI7</accession>
<evidence type="ECO:0000313" key="3">
    <source>
        <dbReference type="EMBL" id="GGS69646.1"/>
    </source>
</evidence>
<dbReference type="InterPro" id="IPR011032">
    <property type="entry name" value="GroES-like_sf"/>
</dbReference>
<dbReference type="SUPFAM" id="SSF50129">
    <property type="entry name" value="GroES-like"/>
    <property type="match status" value="1"/>
</dbReference>
<gene>
    <name evidence="3" type="ORF">GCM10010238_67710</name>
</gene>
<sequence>MRTVAYRRSPLASDGESPIDGEPPLPVPGPRELPVRVEAIARSPVDHSARQDTAPGAEPKVLGRDAAGTVFAVGEEVRLFQAGDDVYGADAIDRPGTNAHFRAVDERIAATLGFAPGHGADPLVDHHKPLGPRLTEVAPRGPGSVLGTTGTHRDLADHAGALSPFGRIVAIDDSGSPPIGSGPPAGAAGTTSSAG</sequence>
<proteinExistence type="predicted"/>
<feature type="region of interest" description="Disordered" evidence="1">
    <location>
        <begin position="170"/>
        <end position="195"/>
    </location>
</feature>
<dbReference type="InterPro" id="IPR013154">
    <property type="entry name" value="ADH-like_N"/>
</dbReference>
<feature type="domain" description="Alcohol dehydrogenase-like N-terminal" evidence="2">
    <location>
        <begin position="29"/>
        <end position="114"/>
    </location>
</feature>
<protein>
    <recommendedName>
        <fullName evidence="2">Alcohol dehydrogenase-like N-terminal domain-containing protein</fullName>
    </recommendedName>
</protein>
<feature type="compositionally biased region" description="Low complexity" evidence="1">
    <location>
        <begin position="174"/>
        <end position="195"/>
    </location>
</feature>
<dbReference type="Proteomes" id="UP000653493">
    <property type="component" value="Unassembled WGS sequence"/>
</dbReference>
<comment type="caution">
    <text evidence="3">The sequence shown here is derived from an EMBL/GenBank/DDBJ whole genome shotgun (WGS) entry which is preliminary data.</text>
</comment>
<evidence type="ECO:0000259" key="2">
    <source>
        <dbReference type="Pfam" id="PF08240"/>
    </source>
</evidence>
<dbReference type="Pfam" id="PF08240">
    <property type="entry name" value="ADH_N"/>
    <property type="match status" value="1"/>
</dbReference>
<dbReference type="EMBL" id="BMSL01000040">
    <property type="protein sequence ID" value="GGS69646.1"/>
    <property type="molecule type" value="Genomic_DNA"/>
</dbReference>